<sequence length="63" mass="6501">MTPAAMSLMAIAVLAGHPEEPAGALGHDVEAWPVPVWPGLPETADRAVDQAFVAVLERLVGDG</sequence>
<evidence type="ECO:0000313" key="1">
    <source>
        <dbReference type="EMBL" id="MCE7003754.1"/>
    </source>
</evidence>
<keyword evidence="2" id="KW-1185">Reference proteome</keyword>
<organism evidence="1 2">
    <name type="scientific">Kibdelosporangium philippinense</name>
    <dbReference type="NCBI Taxonomy" id="211113"/>
    <lineage>
        <taxon>Bacteria</taxon>
        <taxon>Bacillati</taxon>
        <taxon>Actinomycetota</taxon>
        <taxon>Actinomycetes</taxon>
        <taxon>Pseudonocardiales</taxon>
        <taxon>Pseudonocardiaceae</taxon>
        <taxon>Kibdelosporangium</taxon>
    </lineage>
</organism>
<proteinExistence type="predicted"/>
<name>A0ABS8Z794_9PSEU</name>
<reference evidence="1 2" key="1">
    <citation type="submission" date="2021-12" db="EMBL/GenBank/DDBJ databases">
        <title>Genome sequence of Kibdelosporangium philippinense ATCC 49844.</title>
        <authorList>
            <person name="Fedorov E.A."/>
            <person name="Omeragic M."/>
            <person name="Shalygina K.F."/>
            <person name="Maclea K.S."/>
        </authorList>
    </citation>
    <scope>NUCLEOTIDE SEQUENCE [LARGE SCALE GENOMIC DNA]</scope>
    <source>
        <strain evidence="1 2">ATCC 49844</strain>
    </source>
</reference>
<gene>
    <name evidence="1" type="ORF">LWC34_13085</name>
</gene>
<dbReference type="Proteomes" id="UP001521150">
    <property type="component" value="Unassembled WGS sequence"/>
</dbReference>
<protein>
    <submittedName>
        <fullName evidence="1">Uncharacterized protein</fullName>
    </submittedName>
</protein>
<evidence type="ECO:0000313" key="2">
    <source>
        <dbReference type="Proteomes" id="UP001521150"/>
    </source>
</evidence>
<dbReference type="EMBL" id="JAJVCN010000001">
    <property type="protein sequence ID" value="MCE7003754.1"/>
    <property type="molecule type" value="Genomic_DNA"/>
</dbReference>
<accession>A0ABS8Z794</accession>
<comment type="caution">
    <text evidence="1">The sequence shown here is derived from an EMBL/GenBank/DDBJ whole genome shotgun (WGS) entry which is preliminary data.</text>
</comment>